<comment type="subcellular location">
    <subcellularLocation>
        <location evidence="1 10">Cell membrane</location>
        <topology evidence="1 10">Multi-pass membrane protein</topology>
    </subcellularLocation>
</comment>
<dbReference type="AlphaFoldDB" id="A0A1B9AGC5"/>
<feature type="transmembrane region" description="Helical" evidence="10">
    <location>
        <begin position="113"/>
        <end position="134"/>
    </location>
</feature>
<dbReference type="PANTHER" id="PTHR10110:SF86">
    <property type="entry name" value="SODIUM_HYDROGEN EXCHANGER 7"/>
    <property type="match status" value="1"/>
</dbReference>
<keyword evidence="4 10" id="KW-0812">Transmembrane</keyword>
<evidence type="ECO:0000256" key="1">
    <source>
        <dbReference type="ARBA" id="ARBA00004651"/>
    </source>
</evidence>
<reference evidence="13" key="1">
    <citation type="submission" date="2016-05" db="EMBL/GenBank/DDBJ databases">
        <authorList>
            <person name="Liu B."/>
            <person name="Wang J."/>
            <person name="Zhu Y."/>
            <person name="Liu G."/>
            <person name="Chen Q."/>
            <person name="Chen Z."/>
            <person name="Lan J."/>
            <person name="Che J."/>
            <person name="Ge C."/>
            <person name="Shi H."/>
            <person name="Pan Z."/>
            <person name="Liu X."/>
        </authorList>
    </citation>
    <scope>NUCLEOTIDE SEQUENCE [LARGE SCALE GENOMIC DNA]</scope>
    <source>
        <strain evidence="13">FJAT-27215</strain>
    </source>
</reference>
<feature type="transmembrane region" description="Helical" evidence="10">
    <location>
        <begin position="84"/>
        <end position="107"/>
    </location>
</feature>
<dbReference type="GO" id="GO:0005886">
    <property type="term" value="C:plasma membrane"/>
    <property type="evidence" value="ECO:0007669"/>
    <property type="project" value="UniProtKB-SubCell"/>
</dbReference>
<dbReference type="Pfam" id="PF00999">
    <property type="entry name" value="Na_H_Exchanger"/>
    <property type="match status" value="1"/>
</dbReference>
<evidence type="ECO:0000256" key="9">
    <source>
        <dbReference type="ARBA" id="ARBA00023201"/>
    </source>
</evidence>
<keyword evidence="9 10" id="KW-0739">Sodium transport</keyword>
<comment type="caution">
    <text evidence="12">The sequence shown here is derived from an EMBL/GenBank/DDBJ whole genome shotgun (WGS) entry which is preliminary data.</text>
</comment>
<feature type="transmembrane region" description="Helical" evidence="10">
    <location>
        <begin position="277"/>
        <end position="298"/>
    </location>
</feature>
<keyword evidence="5 10" id="KW-1133">Transmembrane helix</keyword>
<feature type="transmembrane region" description="Helical" evidence="10">
    <location>
        <begin position="31"/>
        <end position="48"/>
    </location>
</feature>
<feature type="transmembrane region" description="Helical" evidence="10">
    <location>
        <begin position="239"/>
        <end position="256"/>
    </location>
</feature>
<evidence type="ECO:0000256" key="7">
    <source>
        <dbReference type="ARBA" id="ARBA00023065"/>
    </source>
</evidence>
<keyword evidence="8 10" id="KW-0472">Membrane</keyword>
<evidence type="ECO:0000259" key="11">
    <source>
        <dbReference type="Pfam" id="PF00999"/>
    </source>
</evidence>
<dbReference type="EMBL" id="MAYT01000029">
    <property type="protein sequence ID" value="OCA82892.1"/>
    <property type="molecule type" value="Genomic_DNA"/>
</dbReference>
<accession>A0A1B9AGC5</accession>
<dbReference type="InterPro" id="IPR004705">
    <property type="entry name" value="Cation/H_exchanger_CPA1_bac"/>
</dbReference>
<sequence length="677" mass="76837">MDLLMTVLLLLVFLLISNIISHYIPFIPTALTQIGFGVIIALIFRGVSLKIETEWFLLLFVAPLLYNDGRHFPREELWKMRAPILGNAVVLVLITTLGGGYFIHWLIPSIPLAAAFALAAILSPTDPVAVNGIAKRIHLPEKVLHLVRGESLINDASGLVAFNYAVAAVVTGYFSLREALFDFTYMFLVGGILGFVLALLVTWIRFVLRKQGINDVTFHSLLQILTPFIIFLITEELLHASGVIAVVVAGVVHSLIKERTGTLIAEEQVLTENIWSIVLFTLNGVVFLLLGLNIPSSMIETVDNPAMSNWLVIGYVIAIGFIILGIRFIWSYSFSYFAYRSDKEEDVLKPNFKTSLLISLTGVRGAVTMAGVLSIPYVVLNGNLFPERSLILFLAAGVILFTLIAATLLLPLLSRNEAAEGEELGKASLQEAKRKVLLAAIKKIRLEINEENKDAAYELIDEYKMMFRQIQPDPHSTSSDTVYYQQKLTEVRLMGLKAERKYFDEIRKKNGMDETLFETLEKSLDRRQEALSNNVRSEMMYLIGRMIRGWRRFMEHFHKDSETKLAKLRLRKSLQLKALQVALKHLEEQATEHERPDIVGAVIVEYKRTIDQLKRPAVPYNEEREGKKEELRLKVMDIERGEIHEMYQSGEITNEQARELRRFVNYIESVTLYEHIE</sequence>
<evidence type="ECO:0000256" key="3">
    <source>
        <dbReference type="ARBA" id="ARBA00022475"/>
    </source>
</evidence>
<evidence type="ECO:0000256" key="8">
    <source>
        <dbReference type="ARBA" id="ARBA00023136"/>
    </source>
</evidence>
<protein>
    <submittedName>
        <fullName evidence="12">Na+/H+ antiporter</fullName>
    </submittedName>
</protein>
<feature type="domain" description="Cation/H+ exchanger transmembrane" evidence="11">
    <location>
        <begin position="13"/>
        <end position="411"/>
    </location>
</feature>
<dbReference type="PANTHER" id="PTHR10110">
    <property type="entry name" value="SODIUM/HYDROGEN EXCHANGER"/>
    <property type="match status" value="1"/>
</dbReference>
<dbReference type="GO" id="GO:0015386">
    <property type="term" value="F:potassium:proton antiporter activity"/>
    <property type="evidence" value="ECO:0007669"/>
    <property type="project" value="TreeGrafter"/>
</dbReference>
<dbReference type="InterPro" id="IPR018422">
    <property type="entry name" value="Cation/H_exchanger_CPA1"/>
</dbReference>
<evidence type="ECO:0000313" key="13">
    <source>
        <dbReference type="Proteomes" id="UP000092578"/>
    </source>
</evidence>
<keyword evidence="3 10" id="KW-1003">Cell membrane</keyword>
<comment type="similarity">
    <text evidence="10">Belongs to the monovalent cation:proton antiporter 1 (CPA1) transporter (TC 2.A.36) family.</text>
</comment>
<keyword evidence="7 10" id="KW-0406">Ion transport</keyword>
<feature type="transmembrane region" description="Helical" evidence="10">
    <location>
        <begin position="182"/>
        <end position="204"/>
    </location>
</feature>
<feature type="transmembrane region" description="Helical" evidence="10">
    <location>
        <begin position="155"/>
        <end position="176"/>
    </location>
</feature>
<feature type="transmembrane region" description="Helical" evidence="10">
    <location>
        <begin position="390"/>
        <end position="413"/>
    </location>
</feature>
<keyword evidence="10" id="KW-0050">Antiport</keyword>
<keyword evidence="13" id="KW-1185">Reference proteome</keyword>
<comment type="function">
    <text evidence="10">Na(+)/H(+) antiporter that extrudes sodium in exchange for external protons.</text>
</comment>
<feature type="transmembrane region" description="Helical" evidence="10">
    <location>
        <begin position="355"/>
        <end position="378"/>
    </location>
</feature>
<dbReference type="Gene3D" id="6.10.140.1330">
    <property type="match status" value="1"/>
</dbReference>
<evidence type="ECO:0000256" key="6">
    <source>
        <dbReference type="ARBA" id="ARBA00023053"/>
    </source>
</evidence>
<dbReference type="InterPro" id="IPR006153">
    <property type="entry name" value="Cation/H_exchanger_TM"/>
</dbReference>
<dbReference type="GO" id="GO:0051453">
    <property type="term" value="P:regulation of intracellular pH"/>
    <property type="evidence" value="ECO:0007669"/>
    <property type="project" value="TreeGrafter"/>
</dbReference>
<dbReference type="RefSeq" id="WP_065411765.1">
    <property type="nucleotide sequence ID" value="NZ_MAYT01000029.1"/>
</dbReference>
<organism evidence="12 13">
    <name type="scientific">Pseudobacillus wudalianchiensis</name>
    <dbReference type="NCBI Taxonomy" id="1743143"/>
    <lineage>
        <taxon>Bacteria</taxon>
        <taxon>Bacillati</taxon>
        <taxon>Bacillota</taxon>
        <taxon>Bacilli</taxon>
        <taxon>Bacillales</taxon>
        <taxon>Bacillaceae</taxon>
        <taxon>Pseudobacillus</taxon>
    </lineage>
</organism>
<dbReference type="Proteomes" id="UP000092578">
    <property type="component" value="Unassembled WGS sequence"/>
</dbReference>
<evidence type="ECO:0000256" key="5">
    <source>
        <dbReference type="ARBA" id="ARBA00022989"/>
    </source>
</evidence>
<evidence type="ECO:0000256" key="10">
    <source>
        <dbReference type="RuleBase" id="RU366002"/>
    </source>
</evidence>
<evidence type="ECO:0000256" key="4">
    <source>
        <dbReference type="ARBA" id="ARBA00022692"/>
    </source>
</evidence>
<proteinExistence type="inferred from homology"/>
<keyword evidence="2 10" id="KW-0813">Transport</keyword>
<comment type="caution">
    <text evidence="10">Lacks conserved residue(s) required for the propagation of feature annotation.</text>
</comment>
<evidence type="ECO:0000256" key="2">
    <source>
        <dbReference type="ARBA" id="ARBA00022448"/>
    </source>
</evidence>
<dbReference type="NCBIfam" id="TIGR00831">
    <property type="entry name" value="a_cpa1"/>
    <property type="match status" value="1"/>
</dbReference>
<dbReference type="GO" id="GO:0015385">
    <property type="term" value="F:sodium:proton antiporter activity"/>
    <property type="evidence" value="ECO:0007669"/>
    <property type="project" value="InterPro"/>
</dbReference>
<name>A0A1B9AGC5_9BACI</name>
<evidence type="ECO:0000313" key="12">
    <source>
        <dbReference type="EMBL" id="OCA82892.1"/>
    </source>
</evidence>
<gene>
    <name evidence="12" type="ORF">A8F95_14295</name>
</gene>
<keyword evidence="6 10" id="KW-0915">Sodium</keyword>
<dbReference type="GO" id="GO:0098719">
    <property type="term" value="P:sodium ion import across plasma membrane"/>
    <property type="evidence" value="ECO:0007669"/>
    <property type="project" value="TreeGrafter"/>
</dbReference>
<feature type="transmembrane region" description="Helical" evidence="10">
    <location>
        <begin position="310"/>
        <end position="334"/>
    </location>
</feature>